<comment type="similarity">
    <text evidence="2 7">Belongs to the Mediator complex subunit 9 family.</text>
</comment>
<keyword evidence="10" id="KW-1185">Reference proteome</keyword>
<keyword evidence="5 7" id="KW-0804">Transcription</keyword>
<dbReference type="EMBL" id="JAAAXW010000094">
    <property type="protein sequence ID" value="KAF9544284.1"/>
    <property type="molecule type" value="Genomic_DNA"/>
</dbReference>
<evidence type="ECO:0000256" key="3">
    <source>
        <dbReference type="ARBA" id="ARBA00023015"/>
    </source>
</evidence>
<evidence type="ECO:0000256" key="7">
    <source>
        <dbReference type="RuleBase" id="RU364145"/>
    </source>
</evidence>
<dbReference type="GO" id="GO:0003712">
    <property type="term" value="F:transcription coregulator activity"/>
    <property type="evidence" value="ECO:0007669"/>
    <property type="project" value="InterPro"/>
</dbReference>
<evidence type="ECO:0000256" key="2">
    <source>
        <dbReference type="ARBA" id="ARBA00008089"/>
    </source>
</evidence>
<evidence type="ECO:0000256" key="1">
    <source>
        <dbReference type="ARBA" id="ARBA00004123"/>
    </source>
</evidence>
<dbReference type="Proteomes" id="UP000723463">
    <property type="component" value="Unassembled WGS sequence"/>
</dbReference>
<organism evidence="9 10">
    <name type="scientific">Mortierella hygrophila</name>
    <dbReference type="NCBI Taxonomy" id="979708"/>
    <lineage>
        <taxon>Eukaryota</taxon>
        <taxon>Fungi</taxon>
        <taxon>Fungi incertae sedis</taxon>
        <taxon>Mucoromycota</taxon>
        <taxon>Mortierellomycotina</taxon>
        <taxon>Mortierellomycetes</taxon>
        <taxon>Mortierellales</taxon>
        <taxon>Mortierellaceae</taxon>
        <taxon>Mortierella</taxon>
    </lineage>
</organism>
<gene>
    <name evidence="7" type="primary">MED9</name>
    <name evidence="9" type="ORF">EC957_012247</name>
</gene>
<name>A0A9P6K394_9FUNG</name>
<comment type="caution">
    <text evidence="9">The sequence shown here is derived from an EMBL/GenBank/DDBJ whole genome shotgun (WGS) entry which is preliminary data.</text>
</comment>
<keyword evidence="3 7" id="KW-0805">Transcription regulation</keyword>
<dbReference type="GO" id="GO:0016592">
    <property type="term" value="C:mediator complex"/>
    <property type="evidence" value="ECO:0007669"/>
    <property type="project" value="InterPro"/>
</dbReference>
<dbReference type="GO" id="GO:0006357">
    <property type="term" value="P:regulation of transcription by RNA polymerase II"/>
    <property type="evidence" value="ECO:0007669"/>
    <property type="project" value="InterPro"/>
</dbReference>
<dbReference type="Pfam" id="PF07544">
    <property type="entry name" value="Med9"/>
    <property type="match status" value="1"/>
</dbReference>
<dbReference type="InterPro" id="IPR037212">
    <property type="entry name" value="Med7/Med21-like"/>
</dbReference>
<comment type="subunit">
    <text evidence="7">Component of the Mediator complex.</text>
</comment>
<comment type="function">
    <text evidence="7">Component of the Mediator complex, a coactivator involved in the regulated transcription of nearly all RNA polymerase II-dependent genes. Mediator functions as a bridge to convey information from gene-specific regulatory proteins to the basal RNA polymerase II transcription machinery. Mediator is recruited to promoters by direct interactions with regulatory proteins and serves as a scaffold for the assembly of a functional preinitiation complex with RNA polymerase II and the general transcription factors.</text>
</comment>
<dbReference type="AlphaFoldDB" id="A0A9P6K394"/>
<feature type="region of interest" description="Disordered" evidence="8">
    <location>
        <begin position="101"/>
        <end position="156"/>
    </location>
</feature>
<dbReference type="SUPFAM" id="SSF140718">
    <property type="entry name" value="Mediator hinge subcomplex-like"/>
    <property type="match status" value="1"/>
</dbReference>
<reference evidence="9" key="1">
    <citation type="journal article" date="2020" name="Fungal Divers.">
        <title>Resolving the Mortierellaceae phylogeny through synthesis of multi-gene phylogenetics and phylogenomics.</title>
        <authorList>
            <person name="Vandepol N."/>
            <person name="Liber J."/>
            <person name="Desiro A."/>
            <person name="Na H."/>
            <person name="Kennedy M."/>
            <person name="Barry K."/>
            <person name="Grigoriev I.V."/>
            <person name="Miller A.N."/>
            <person name="O'Donnell K."/>
            <person name="Stajich J.E."/>
            <person name="Bonito G."/>
        </authorList>
    </citation>
    <scope>NUCLEOTIDE SEQUENCE</scope>
    <source>
        <strain evidence="9">NRRL 2591</strain>
    </source>
</reference>
<keyword evidence="4 7" id="KW-0010">Activator</keyword>
<evidence type="ECO:0000313" key="10">
    <source>
        <dbReference type="Proteomes" id="UP000723463"/>
    </source>
</evidence>
<sequence length="156" mass="16952">MSTALTSLPNPTDAQDPDQTFQPSDFSFLSQLLHILQKFEAGEDAQEIATLASNLKTSFKKCQMILDHLPGADLSADQQGRLLAEEQATLEKKRSQLKKYLEGQICATPPPSTKQEEEEPSTAGASVPQPQPLSPPATLKSELTSVMEGVKVEDQT</sequence>
<protein>
    <recommendedName>
        <fullName evidence="7">Mediator of RNA polymerase II transcription subunit 9</fullName>
    </recommendedName>
    <alternativeName>
        <fullName evidence="7">Mediator complex subunit 9</fullName>
    </alternativeName>
</protein>
<dbReference type="InterPro" id="IPR011425">
    <property type="entry name" value="Med9"/>
</dbReference>
<evidence type="ECO:0000256" key="5">
    <source>
        <dbReference type="ARBA" id="ARBA00023163"/>
    </source>
</evidence>
<accession>A0A9P6K394</accession>
<evidence type="ECO:0000256" key="4">
    <source>
        <dbReference type="ARBA" id="ARBA00023159"/>
    </source>
</evidence>
<evidence type="ECO:0000256" key="6">
    <source>
        <dbReference type="ARBA" id="ARBA00023242"/>
    </source>
</evidence>
<proteinExistence type="inferred from homology"/>
<evidence type="ECO:0000256" key="8">
    <source>
        <dbReference type="SAM" id="MobiDB-lite"/>
    </source>
</evidence>
<comment type="subcellular location">
    <subcellularLocation>
        <location evidence="1 7">Nucleus</location>
    </subcellularLocation>
</comment>
<keyword evidence="6 7" id="KW-0539">Nucleus</keyword>
<evidence type="ECO:0000313" key="9">
    <source>
        <dbReference type="EMBL" id="KAF9544284.1"/>
    </source>
</evidence>